<protein>
    <submittedName>
        <fullName evidence="1">Uncharacterized protein</fullName>
    </submittedName>
</protein>
<name>A0A8A3PL42_9HELO</name>
<evidence type="ECO:0000313" key="1">
    <source>
        <dbReference type="EMBL" id="QSZ35830.1"/>
    </source>
</evidence>
<sequence>MLLTFGVDDIGDVLPSSNSLLMIIELPLSRVPLDVELISSQISAQCCLVGLAAPESKHPSSNT</sequence>
<reference evidence="1" key="1">
    <citation type="submission" date="2020-10" db="EMBL/GenBank/DDBJ databases">
        <title>Genome Sequence of Monilinia vaccinii-corymbosi Sheds Light on Mummy Berry Disease Infection of Blueberry and Mating Type.</title>
        <authorList>
            <person name="Yow A.G."/>
            <person name="Zhang Y."/>
            <person name="Bansal K."/>
            <person name="Eacker S.M."/>
            <person name="Sullivan S."/>
            <person name="Liachko I."/>
            <person name="Cubeta M.A."/>
            <person name="Rollins J.A."/>
            <person name="Ashrafi H."/>
        </authorList>
    </citation>
    <scope>NUCLEOTIDE SEQUENCE</scope>
    <source>
        <strain evidence="1">RL-1</strain>
    </source>
</reference>
<evidence type="ECO:0000313" key="2">
    <source>
        <dbReference type="Proteomes" id="UP000672032"/>
    </source>
</evidence>
<proteinExistence type="predicted"/>
<dbReference type="EMBL" id="CP063410">
    <property type="protein sequence ID" value="QSZ35830.1"/>
    <property type="molecule type" value="Genomic_DNA"/>
</dbReference>
<dbReference type="AlphaFoldDB" id="A0A8A3PL42"/>
<keyword evidence="2" id="KW-1185">Reference proteome</keyword>
<dbReference type="Proteomes" id="UP000672032">
    <property type="component" value="Chromosome 6"/>
</dbReference>
<gene>
    <name evidence="1" type="ORF">DSL72_006952</name>
</gene>
<organism evidence="1 2">
    <name type="scientific">Monilinia vaccinii-corymbosi</name>
    <dbReference type="NCBI Taxonomy" id="61207"/>
    <lineage>
        <taxon>Eukaryota</taxon>
        <taxon>Fungi</taxon>
        <taxon>Dikarya</taxon>
        <taxon>Ascomycota</taxon>
        <taxon>Pezizomycotina</taxon>
        <taxon>Leotiomycetes</taxon>
        <taxon>Helotiales</taxon>
        <taxon>Sclerotiniaceae</taxon>
        <taxon>Monilinia</taxon>
    </lineage>
</organism>
<accession>A0A8A3PL42</accession>